<dbReference type="SUPFAM" id="SSF47413">
    <property type="entry name" value="lambda repressor-like DNA-binding domains"/>
    <property type="match status" value="1"/>
</dbReference>
<dbReference type="PROSITE" id="PS50943">
    <property type="entry name" value="HTH_CROC1"/>
    <property type="match status" value="1"/>
</dbReference>
<feature type="region of interest" description="Disordered" evidence="2">
    <location>
        <begin position="117"/>
        <end position="159"/>
    </location>
</feature>
<proteinExistence type="predicted"/>
<accession>A0ABQ2I2W0</accession>
<dbReference type="InterPro" id="IPR010982">
    <property type="entry name" value="Lambda_DNA-bd_dom_sf"/>
</dbReference>
<dbReference type="CDD" id="cd00093">
    <property type="entry name" value="HTH_XRE"/>
    <property type="match status" value="1"/>
</dbReference>
<dbReference type="PANTHER" id="PTHR46797">
    <property type="entry name" value="HTH-TYPE TRANSCRIPTIONAL REGULATOR"/>
    <property type="match status" value="1"/>
</dbReference>
<feature type="compositionally biased region" description="Low complexity" evidence="2">
    <location>
        <begin position="120"/>
        <end position="134"/>
    </location>
</feature>
<keyword evidence="5" id="KW-1185">Reference proteome</keyword>
<dbReference type="Pfam" id="PF01381">
    <property type="entry name" value="HTH_3"/>
    <property type="match status" value="1"/>
</dbReference>
<protein>
    <recommendedName>
        <fullName evidence="3">HTH cro/C1-type domain-containing protein</fullName>
    </recommendedName>
</protein>
<dbReference type="InterPro" id="IPR050807">
    <property type="entry name" value="TransReg_Diox_bact_type"/>
</dbReference>
<name>A0ABQ2I2W0_9MICO</name>
<dbReference type="InterPro" id="IPR001387">
    <property type="entry name" value="Cro/C1-type_HTH"/>
</dbReference>
<comment type="caution">
    <text evidence="4">The sequence shown here is derived from an EMBL/GenBank/DDBJ whole genome shotgun (WGS) entry which is preliminary data.</text>
</comment>
<dbReference type="Proteomes" id="UP000623461">
    <property type="component" value="Unassembled WGS sequence"/>
</dbReference>
<dbReference type="EMBL" id="BMNZ01000005">
    <property type="protein sequence ID" value="GGM98875.1"/>
    <property type="molecule type" value="Genomic_DNA"/>
</dbReference>
<sequence>MSKLPLPDLGAYLREQRESAQLSLRQLAEMAGVSNPYLSQIERGLKRPSAEILQQIAKGLQVSAESLYVRAGILDERATEGDPAAAPDVLSAIAADPVLTDRQRAVLVDIYVSFVGSGETTPATTPRTTHTPAAPRRRPSRSTTAAATPELTESTEKEN</sequence>
<evidence type="ECO:0000259" key="3">
    <source>
        <dbReference type="PROSITE" id="PS50943"/>
    </source>
</evidence>
<dbReference type="SMART" id="SM00530">
    <property type="entry name" value="HTH_XRE"/>
    <property type="match status" value="1"/>
</dbReference>
<reference evidence="5" key="1">
    <citation type="journal article" date="2019" name="Int. J. Syst. Evol. Microbiol.">
        <title>The Global Catalogue of Microorganisms (GCM) 10K type strain sequencing project: providing services to taxonomists for standard genome sequencing and annotation.</title>
        <authorList>
            <consortium name="The Broad Institute Genomics Platform"/>
            <consortium name="The Broad Institute Genome Sequencing Center for Infectious Disease"/>
            <person name="Wu L."/>
            <person name="Ma J."/>
        </authorList>
    </citation>
    <scope>NUCLEOTIDE SEQUENCE [LARGE SCALE GENOMIC DNA]</scope>
    <source>
        <strain evidence="5">JCM 1365</strain>
    </source>
</reference>
<evidence type="ECO:0000313" key="4">
    <source>
        <dbReference type="EMBL" id="GGM98875.1"/>
    </source>
</evidence>
<gene>
    <name evidence="4" type="ORF">GCM10009721_27310</name>
</gene>
<organism evidence="4 5">
    <name type="scientific">Terrabacter tumescens</name>
    <dbReference type="NCBI Taxonomy" id="60443"/>
    <lineage>
        <taxon>Bacteria</taxon>
        <taxon>Bacillati</taxon>
        <taxon>Actinomycetota</taxon>
        <taxon>Actinomycetes</taxon>
        <taxon>Micrococcales</taxon>
        <taxon>Intrasporangiaceae</taxon>
        <taxon>Terrabacter</taxon>
    </lineage>
</organism>
<feature type="domain" description="HTH cro/C1-type" evidence="3">
    <location>
        <begin position="13"/>
        <end position="67"/>
    </location>
</feature>
<dbReference type="Gene3D" id="1.10.260.40">
    <property type="entry name" value="lambda repressor-like DNA-binding domains"/>
    <property type="match status" value="1"/>
</dbReference>
<evidence type="ECO:0000313" key="5">
    <source>
        <dbReference type="Proteomes" id="UP000623461"/>
    </source>
</evidence>
<dbReference type="RefSeq" id="WP_043416873.1">
    <property type="nucleotide sequence ID" value="NZ_BMNZ01000005.1"/>
</dbReference>
<dbReference type="PANTHER" id="PTHR46797:SF1">
    <property type="entry name" value="METHYLPHOSPHONATE SYNTHASE"/>
    <property type="match status" value="1"/>
</dbReference>
<evidence type="ECO:0000256" key="2">
    <source>
        <dbReference type="SAM" id="MobiDB-lite"/>
    </source>
</evidence>
<evidence type="ECO:0000256" key="1">
    <source>
        <dbReference type="ARBA" id="ARBA00023125"/>
    </source>
</evidence>
<keyword evidence="1" id="KW-0238">DNA-binding</keyword>